<proteinExistence type="predicted"/>
<accession>A0A8S5U6D7</accession>
<protein>
    <submittedName>
        <fullName evidence="1">Uncharacterized protein</fullName>
    </submittedName>
</protein>
<reference evidence="1" key="1">
    <citation type="journal article" date="2021" name="Proc. Natl. Acad. Sci. U.S.A.">
        <title>A Catalog of Tens of Thousands of Viruses from Human Metagenomes Reveals Hidden Associations with Chronic Diseases.</title>
        <authorList>
            <person name="Tisza M.J."/>
            <person name="Buck C.B."/>
        </authorList>
    </citation>
    <scope>NUCLEOTIDE SEQUENCE</scope>
    <source>
        <strain evidence="1">CtBCv9</strain>
    </source>
</reference>
<dbReference type="EMBL" id="BK016019">
    <property type="protein sequence ID" value="DAF90027.1"/>
    <property type="molecule type" value="Genomic_DNA"/>
</dbReference>
<evidence type="ECO:0000313" key="1">
    <source>
        <dbReference type="EMBL" id="DAF90027.1"/>
    </source>
</evidence>
<organism evidence="1">
    <name type="scientific">Myoviridae sp. ctBCv9</name>
    <dbReference type="NCBI Taxonomy" id="2825045"/>
    <lineage>
        <taxon>Viruses</taxon>
        <taxon>Duplodnaviria</taxon>
        <taxon>Heunggongvirae</taxon>
        <taxon>Uroviricota</taxon>
        <taxon>Caudoviricetes</taxon>
    </lineage>
</organism>
<name>A0A8S5U6D7_9CAUD</name>
<sequence>MASNFRLDELIRRYPPREKKQKKAPKVEFQSTQLCWTCANACGGCEWSDHLEPVPGWDATPTSRVLKVGGKGKGGTRVASSFVIHYCPKFRRDTR</sequence>